<dbReference type="HOGENOM" id="CLU_674279_0_0_0"/>
<reference evidence="2 3" key="1">
    <citation type="journal article" date="2013" name="Genome Announc.">
        <title>Whole Genome Sequencing of Thermus oshimai JL-2 and Thermus thermophilus JL-18, Incomplete Denitrifiers from the United States Great Basin.</title>
        <authorList>
            <person name="Murugapiran S.K."/>
            <person name="Huntemann M."/>
            <person name="Wei C.L."/>
            <person name="Han J."/>
            <person name="Detter J.C."/>
            <person name="Han C.S."/>
            <person name="Erkkila T.H."/>
            <person name="Teshima H."/>
            <person name="Chen A."/>
            <person name="Kyrpides N."/>
            <person name="Mavrommatis K."/>
            <person name="Markowitz V."/>
            <person name="Szeto E."/>
            <person name="Ivanova N."/>
            <person name="Pagani I."/>
            <person name="Lam J."/>
            <person name="McDonald A.I."/>
            <person name="Dodsworth J.A."/>
            <person name="Pati A."/>
            <person name="Goodwin L."/>
            <person name="Peters L."/>
            <person name="Pitluck S."/>
            <person name="Woyke T."/>
            <person name="Hedlund B.P."/>
        </authorList>
    </citation>
    <scope>NUCLEOTIDE SEQUENCE</scope>
    <source>
        <strain evidence="2 3">JL-2</strain>
    </source>
</reference>
<feature type="chain" id="PRO_5003909982" evidence="1">
    <location>
        <begin position="24"/>
        <end position="408"/>
    </location>
</feature>
<keyword evidence="3" id="KW-1185">Reference proteome</keyword>
<organism evidence="2 3">
    <name type="scientific">Thermus oshimai JL-2</name>
    <dbReference type="NCBI Taxonomy" id="751945"/>
    <lineage>
        <taxon>Bacteria</taxon>
        <taxon>Thermotogati</taxon>
        <taxon>Deinococcota</taxon>
        <taxon>Deinococci</taxon>
        <taxon>Thermales</taxon>
        <taxon>Thermaceae</taxon>
        <taxon>Thermus</taxon>
    </lineage>
</organism>
<dbReference type="Proteomes" id="UP000000211">
    <property type="component" value="Chromosome"/>
</dbReference>
<dbReference type="EMBL" id="CP003249">
    <property type="protein sequence ID" value="AFV76049.1"/>
    <property type="molecule type" value="Genomic_DNA"/>
</dbReference>
<name>K7R526_THEOS</name>
<dbReference type="KEGG" id="tos:Theos_0996"/>
<feature type="signal peptide" evidence="1">
    <location>
        <begin position="1"/>
        <end position="23"/>
    </location>
</feature>
<dbReference type="STRING" id="751945.Theos_0996"/>
<proteinExistence type="predicted"/>
<evidence type="ECO:0000256" key="1">
    <source>
        <dbReference type="SAM" id="SignalP"/>
    </source>
</evidence>
<protein>
    <submittedName>
        <fullName evidence="2">Uncharacterized protein</fullName>
    </submittedName>
</protein>
<dbReference type="eggNOG" id="ENOG5033B9N">
    <property type="taxonomic scope" value="Bacteria"/>
</dbReference>
<dbReference type="AlphaFoldDB" id="K7R526"/>
<dbReference type="PROSITE" id="PS51257">
    <property type="entry name" value="PROKAR_LIPOPROTEIN"/>
    <property type="match status" value="1"/>
</dbReference>
<accession>K7R526</accession>
<evidence type="ECO:0000313" key="3">
    <source>
        <dbReference type="Proteomes" id="UP000000211"/>
    </source>
</evidence>
<dbReference type="PATRIC" id="fig|751945.3.peg.991"/>
<gene>
    <name evidence="2" type="ORF">Theos_0996</name>
</gene>
<keyword evidence="1" id="KW-0732">Signal</keyword>
<evidence type="ECO:0000313" key="2">
    <source>
        <dbReference type="EMBL" id="AFV76049.1"/>
    </source>
</evidence>
<sequence>MGMRKTGLLLALGLLSACSGPGATSLTVKLVDGLGEPLQPQAAAWRVGNGPWSPLPTGQSSWVLPLPAGSGTTFAVGFQCPSTGPLSYVSLEAKRNEVGNTLLLRCPLDWNSPTGAVSGSTNPAVNGAVFSARGQTALNGGAFSGLTAPVGAGREVAALGSLGGTTYFGRSGPVTLPSSPNLTLSPTLTLTAATPTGFLSRAKVYLDTGVRVDLAFWGGGSQTVPRPAPSALAASELLEIYAEDAPGLAILRLANPNPLAAPGSTVSLPVPPLSLSVGESHTPTALPTFTFFTGLGSVGFSAGLNPLGYALFLAEPGVRYWRHFVGAGAASSPYTFNLEQAPGFSGVVPIAGNSVQLCASAFASDQSLASFLASRPLPLESCTCYTLFLDRHHPGRLEVAKFGFPSTW</sequence>